<gene>
    <name evidence="6" type="ORF">EYB53_004955</name>
</gene>
<evidence type="ECO:0000256" key="3">
    <source>
        <dbReference type="ARBA" id="ARBA00022679"/>
    </source>
</evidence>
<reference evidence="6 7" key="1">
    <citation type="submission" date="2021-03" db="EMBL/GenBank/DDBJ databases">
        <authorList>
            <person name="Grouzdev D.S."/>
        </authorList>
    </citation>
    <scope>NUCLEOTIDE SEQUENCE [LARGE SCALE GENOMIC DNA]</scope>
    <source>
        <strain evidence="6 7">M50-1</strain>
    </source>
</reference>
<dbReference type="Proteomes" id="UP001193081">
    <property type="component" value="Unassembled WGS sequence"/>
</dbReference>
<sequence>MPTRVLILSASVGSGHKAAAAAIEQAFQRYPEFEVINQDALLHTSRIYQVAATDAYFALVKENPWSVGWLYDYNDEPFKNERGLSRVLNMLNGQPLVKLIEDYHPDIIICTHFMPAGIAAQLLLEERINSRLGIVTTDYDFQGMWLSRSFNHYFVALDEARALLASFGVDDERITVSGIPVTSLLSEPFDCDGVYERYNLQADLPVLLVSAGALGGGPALEIVEQIMGMKTPVQTIVVCGRNQPLRQAVTTLTAAKAEHFRVLGFTNEMPDLMRAATLFVGKPGGLSTAECMAAGLPMVVIDPIPGQEERNSDHLLENGAAIRCRDLPVLGFKIDQVLQEPGRLEGLQAGTQRLARPDAARVVIETLLNDTTSPYVFDREQRRRIIAVSRGKTEPELVAPPPPDTVILYDDETGVLLGTITPTQMKFLDTYLVEEHSDDETYYLDEPTLDYLIEQHPDPELLTVLRSILRTRTHVEIRFVLP</sequence>
<dbReference type="Gene3D" id="3.40.50.2000">
    <property type="entry name" value="Glycogen Phosphorylase B"/>
    <property type="match status" value="1"/>
</dbReference>
<feature type="domain" description="Glycosyl transferase family 1" evidence="4">
    <location>
        <begin position="230"/>
        <end position="342"/>
    </location>
</feature>
<dbReference type="SUPFAM" id="SSF53756">
    <property type="entry name" value="UDP-Glycosyltransferase/glycogen phosphorylase"/>
    <property type="match status" value="1"/>
</dbReference>
<accession>A0ABS4D6L0</accession>
<keyword evidence="2 6" id="KW-0328">Glycosyltransferase</keyword>
<evidence type="ECO:0000313" key="7">
    <source>
        <dbReference type="Proteomes" id="UP001193081"/>
    </source>
</evidence>
<dbReference type="RefSeq" id="WP_167857264.1">
    <property type="nucleotide sequence ID" value="NZ_SIJK02000006.1"/>
</dbReference>
<evidence type="ECO:0000259" key="5">
    <source>
        <dbReference type="Pfam" id="PF06925"/>
    </source>
</evidence>
<proteinExistence type="inferred from homology"/>
<dbReference type="InterPro" id="IPR001296">
    <property type="entry name" value="Glyco_trans_1"/>
</dbReference>
<dbReference type="InterPro" id="IPR009695">
    <property type="entry name" value="Diacylglyc_glucosyltr_N"/>
</dbReference>
<dbReference type="InterPro" id="IPR050519">
    <property type="entry name" value="Glycosyltransf_28_UgtP"/>
</dbReference>
<dbReference type="EMBL" id="SIJK02000006">
    <property type="protein sequence ID" value="MBP1465050.1"/>
    <property type="molecule type" value="Genomic_DNA"/>
</dbReference>
<dbReference type="PANTHER" id="PTHR43025:SF3">
    <property type="entry name" value="MONOGALACTOSYLDIACYLGLYCEROL SYNTHASE 1, CHLOROPLASTIC"/>
    <property type="match status" value="1"/>
</dbReference>
<dbReference type="Pfam" id="PF06925">
    <property type="entry name" value="MGDG_synth"/>
    <property type="match status" value="1"/>
</dbReference>
<keyword evidence="3 6" id="KW-0808">Transferase</keyword>
<evidence type="ECO:0000256" key="1">
    <source>
        <dbReference type="ARBA" id="ARBA00006962"/>
    </source>
</evidence>
<feature type="domain" description="Diacylglycerol glucosyltransferase N-terminal" evidence="5">
    <location>
        <begin position="16"/>
        <end position="181"/>
    </location>
</feature>
<dbReference type="PANTHER" id="PTHR43025">
    <property type="entry name" value="MONOGALACTOSYLDIACYLGLYCEROL SYNTHASE"/>
    <property type="match status" value="1"/>
</dbReference>
<dbReference type="GO" id="GO:0016757">
    <property type="term" value="F:glycosyltransferase activity"/>
    <property type="evidence" value="ECO:0007669"/>
    <property type="project" value="UniProtKB-KW"/>
</dbReference>
<comment type="similarity">
    <text evidence="1">Belongs to the glycosyltransferase 28 family.</text>
</comment>
<evidence type="ECO:0000313" key="6">
    <source>
        <dbReference type="EMBL" id="MBP1465050.1"/>
    </source>
</evidence>
<name>A0ABS4D6L0_9CHLR</name>
<evidence type="ECO:0000256" key="2">
    <source>
        <dbReference type="ARBA" id="ARBA00022676"/>
    </source>
</evidence>
<comment type="caution">
    <text evidence="6">The sequence shown here is derived from an EMBL/GenBank/DDBJ whole genome shotgun (WGS) entry which is preliminary data.</text>
</comment>
<dbReference type="Pfam" id="PF00534">
    <property type="entry name" value="Glycos_transf_1"/>
    <property type="match status" value="1"/>
</dbReference>
<keyword evidence="7" id="KW-1185">Reference proteome</keyword>
<protein>
    <submittedName>
        <fullName evidence="6">Glycosyltransferase</fullName>
        <ecNumber evidence="6">2.4.-.-</ecNumber>
    </submittedName>
</protein>
<organism evidence="6 7">
    <name type="scientific">Candidatus Chloroploca mongolica</name>
    <dbReference type="NCBI Taxonomy" id="2528176"/>
    <lineage>
        <taxon>Bacteria</taxon>
        <taxon>Bacillati</taxon>
        <taxon>Chloroflexota</taxon>
        <taxon>Chloroflexia</taxon>
        <taxon>Chloroflexales</taxon>
        <taxon>Chloroflexineae</taxon>
        <taxon>Oscillochloridaceae</taxon>
        <taxon>Candidatus Chloroploca</taxon>
    </lineage>
</organism>
<dbReference type="EC" id="2.4.-.-" evidence="6"/>
<evidence type="ECO:0000259" key="4">
    <source>
        <dbReference type="Pfam" id="PF00534"/>
    </source>
</evidence>